<accession>A0A6P8HAC3</accession>
<gene>
    <name evidence="6" type="primary">LOC116287139</name>
</gene>
<evidence type="ECO:0000256" key="2">
    <source>
        <dbReference type="ARBA" id="ARBA00023054"/>
    </source>
</evidence>
<dbReference type="InParanoid" id="A0A6P8HAC3"/>
<feature type="coiled-coil region" evidence="3">
    <location>
        <begin position="86"/>
        <end position="189"/>
    </location>
</feature>
<feature type="coiled-coil region" evidence="3">
    <location>
        <begin position="9"/>
        <end position="46"/>
    </location>
</feature>
<evidence type="ECO:0000259" key="4">
    <source>
        <dbReference type="Pfam" id="PF15619"/>
    </source>
</evidence>
<evidence type="ECO:0000313" key="6">
    <source>
        <dbReference type="RefSeq" id="XP_031549637.1"/>
    </source>
</evidence>
<reference evidence="6" key="1">
    <citation type="submission" date="2025-08" db="UniProtKB">
        <authorList>
            <consortium name="RefSeq"/>
        </authorList>
    </citation>
    <scope>IDENTIFICATION</scope>
    <source>
        <tissue evidence="6">Tentacle</tissue>
    </source>
</reference>
<dbReference type="OrthoDB" id="5973912at2759"/>
<keyword evidence="2 3" id="KW-0175">Coiled coil</keyword>
<organism evidence="5 6">
    <name type="scientific">Actinia tenebrosa</name>
    <name type="common">Australian red waratah sea anemone</name>
    <dbReference type="NCBI Taxonomy" id="6105"/>
    <lineage>
        <taxon>Eukaryota</taxon>
        <taxon>Metazoa</taxon>
        <taxon>Cnidaria</taxon>
        <taxon>Anthozoa</taxon>
        <taxon>Hexacorallia</taxon>
        <taxon>Actiniaria</taxon>
        <taxon>Actiniidae</taxon>
        <taxon>Actinia</taxon>
    </lineage>
</organism>
<dbReference type="Pfam" id="PF15619">
    <property type="entry name" value="Lebercilin"/>
    <property type="match status" value="1"/>
</dbReference>
<name>A0A6P8HAC3_ACTTE</name>
<dbReference type="PANTHER" id="PTHR16650:SF6">
    <property type="entry name" value="GH21622P"/>
    <property type="match status" value="1"/>
</dbReference>
<dbReference type="AlphaFoldDB" id="A0A6P8HAC3"/>
<dbReference type="Proteomes" id="UP000515163">
    <property type="component" value="Unplaced"/>
</dbReference>
<proteinExistence type="inferred from homology"/>
<evidence type="ECO:0000313" key="5">
    <source>
        <dbReference type="Proteomes" id="UP000515163"/>
    </source>
</evidence>
<dbReference type="GO" id="GO:0005930">
    <property type="term" value="C:axoneme"/>
    <property type="evidence" value="ECO:0007669"/>
    <property type="project" value="TreeGrafter"/>
</dbReference>
<dbReference type="KEGG" id="aten:116287139"/>
<comment type="similarity">
    <text evidence="1">Belongs to the LCA5 family.</text>
</comment>
<evidence type="ECO:0000256" key="1">
    <source>
        <dbReference type="ARBA" id="ARBA00010229"/>
    </source>
</evidence>
<dbReference type="GeneID" id="116287139"/>
<sequence>MENAVKEILRRGENKINELRVRAQNLRLDSEELRDENRALKKLQRLQGKEVADMERFVHMTTTTARDIRKDVRDAEESSFSIDTSLRKKNKEIRQLRRKCERYEKLIDMDHKMPGVSELEERLDLAEKCLQDKDKEIETLNEKVKIQEKKTIQVRKKGQRKFAQLDEEVDGTLQECEDLKQRLKDAERKISMNNIYSRKSTIHNAFPAPPMLPALPWHPPVSRQTTSSKVKKWLDDYDNKH</sequence>
<keyword evidence="5" id="KW-1185">Reference proteome</keyword>
<dbReference type="GO" id="GO:0042073">
    <property type="term" value="P:intraciliary transport"/>
    <property type="evidence" value="ECO:0007669"/>
    <property type="project" value="TreeGrafter"/>
</dbReference>
<evidence type="ECO:0000256" key="3">
    <source>
        <dbReference type="SAM" id="Coils"/>
    </source>
</evidence>
<dbReference type="PANTHER" id="PTHR16650">
    <property type="entry name" value="C21ORF13-RELATED"/>
    <property type="match status" value="1"/>
</dbReference>
<dbReference type="RefSeq" id="XP_031549637.1">
    <property type="nucleotide sequence ID" value="XM_031693777.1"/>
</dbReference>
<dbReference type="InterPro" id="IPR026188">
    <property type="entry name" value="Lebercilin-like"/>
</dbReference>
<protein>
    <submittedName>
        <fullName evidence="6">Lebercilin-like</fullName>
    </submittedName>
</protein>
<dbReference type="InterPro" id="IPR028933">
    <property type="entry name" value="Lebercilin_dom"/>
</dbReference>
<feature type="domain" description="Lebercilin" evidence="4">
    <location>
        <begin position="6"/>
        <end position="189"/>
    </location>
</feature>